<organism evidence="2 3">
    <name type="scientific">Nesidiocoris tenuis</name>
    <dbReference type="NCBI Taxonomy" id="355587"/>
    <lineage>
        <taxon>Eukaryota</taxon>
        <taxon>Metazoa</taxon>
        <taxon>Ecdysozoa</taxon>
        <taxon>Arthropoda</taxon>
        <taxon>Hexapoda</taxon>
        <taxon>Insecta</taxon>
        <taxon>Pterygota</taxon>
        <taxon>Neoptera</taxon>
        <taxon>Paraneoptera</taxon>
        <taxon>Hemiptera</taxon>
        <taxon>Heteroptera</taxon>
        <taxon>Panheteroptera</taxon>
        <taxon>Cimicomorpha</taxon>
        <taxon>Miridae</taxon>
        <taxon>Dicyphina</taxon>
        <taxon>Nesidiocoris</taxon>
    </lineage>
</organism>
<gene>
    <name evidence="2" type="ORF">NTJ_10744</name>
</gene>
<protein>
    <submittedName>
        <fullName evidence="2">Uncharacterized protein</fullName>
    </submittedName>
</protein>
<evidence type="ECO:0000313" key="3">
    <source>
        <dbReference type="Proteomes" id="UP001307889"/>
    </source>
</evidence>
<dbReference type="EMBL" id="AP028916">
    <property type="protein sequence ID" value="BES97929.1"/>
    <property type="molecule type" value="Genomic_DNA"/>
</dbReference>
<feature type="transmembrane region" description="Helical" evidence="1">
    <location>
        <begin position="38"/>
        <end position="57"/>
    </location>
</feature>
<keyword evidence="3" id="KW-1185">Reference proteome</keyword>
<keyword evidence="1" id="KW-0812">Transmembrane</keyword>
<reference evidence="2 3" key="1">
    <citation type="submission" date="2023-09" db="EMBL/GenBank/DDBJ databases">
        <title>Nesidiocoris tenuis whole genome shotgun sequence.</title>
        <authorList>
            <person name="Shibata T."/>
            <person name="Shimoda M."/>
            <person name="Kobayashi T."/>
            <person name="Uehara T."/>
        </authorList>
    </citation>
    <scope>NUCLEOTIDE SEQUENCE [LARGE SCALE GENOMIC DNA]</scope>
    <source>
        <strain evidence="2 3">Japan</strain>
    </source>
</reference>
<keyword evidence="1" id="KW-1133">Transmembrane helix</keyword>
<keyword evidence="1" id="KW-0472">Membrane</keyword>
<evidence type="ECO:0000256" key="1">
    <source>
        <dbReference type="SAM" id="Phobius"/>
    </source>
</evidence>
<proteinExistence type="predicted"/>
<accession>A0ABN7B0I3</accession>
<sequence length="110" mass="12002">MAPPRQGHSRLLLTAKTSNGATYKDSAETSRARATPPFFVGFPIFLILPLQLFQVLLSGARPDFSPPSILLLPPPPPSSSSFLPGRCLRALLQAVDEFATARRQFPVKFP</sequence>
<evidence type="ECO:0000313" key="2">
    <source>
        <dbReference type="EMBL" id="BES97929.1"/>
    </source>
</evidence>
<dbReference type="Proteomes" id="UP001307889">
    <property type="component" value="Chromosome 8"/>
</dbReference>
<name>A0ABN7B0I3_9HEMI</name>